<name>A0A0J8B0N7_BETVV</name>
<reference evidence="1 2" key="1">
    <citation type="journal article" date="2014" name="Nature">
        <title>The genome of the recently domesticated crop plant sugar beet (Beta vulgaris).</title>
        <authorList>
            <person name="Dohm J.C."/>
            <person name="Minoche A.E."/>
            <person name="Holtgrawe D."/>
            <person name="Capella-Gutierrez S."/>
            <person name="Zakrzewski F."/>
            <person name="Tafer H."/>
            <person name="Rupp O."/>
            <person name="Sorensen T.R."/>
            <person name="Stracke R."/>
            <person name="Reinhardt R."/>
            <person name="Goesmann A."/>
            <person name="Kraft T."/>
            <person name="Schulz B."/>
            <person name="Stadler P.F."/>
            <person name="Schmidt T."/>
            <person name="Gabaldon T."/>
            <person name="Lehrach H."/>
            <person name="Weisshaar B."/>
            <person name="Himmelbauer H."/>
        </authorList>
    </citation>
    <scope>NUCLEOTIDE SEQUENCE [LARGE SCALE GENOMIC DNA]</scope>
    <source>
        <tissue evidence="1">Taproot</tissue>
    </source>
</reference>
<proteinExistence type="predicted"/>
<dbReference type="Gramene" id="KMS93467">
    <property type="protein sequence ID" value="KMS93467"/>
    <property type="gene ID" value="BVRB_031190"/>
</dbReference>
<accession>A0A0J8B0N7</accession>
<dbReference type="AlphaFoldDB" id="A0A0J8B0N7"/>
<evidence type="ECO:0000313" key="2">
    <source>
        <dbReference type="Proteomes" id="UP000035740"/>
    </source>
</evidence>
<sequence>MIWLNESLHGALEDRVTDIMGFYRFRYNEVFSRLTLGANLFALNQTFVTSCMTLKGVKSAQDQYKQRLMNDLQGRRNEIELITDTNGIIMANGGSATALGQTFNPQNIVTNTFQQYPDSSQQVNLIQ</sequence>
<organism evidence="1 2">
    <name type="scientific">Beta vulgaris subsp. vulgaris</name>
    <name type="common">Beet</name>
    <dbReference type="NCBI Taxonomy" id="3555"/>
    <lineage>
        <taxon>Eukaryota</taxon>
        <taxon>Viridiplantae</taxon>
        <taxon>Streptophyta</taxon>
        <taxon>Embryophyta</taxon>
        <taxon>Tracheophyta</taxon>
        <taxon>Spermatophyta</taxon>
        <taxon>Magnoliopsida</taxon>
        <taxon>eudicotyledons</taxon>
        <taxon>Gunneridae</taxon>
        <taxon>Pentapetalae</taxon>
        <taxon>Caryophyllales</taxon>
        <taxon>Chenopodiaceae</taxon>
        <taxon>Betoideae</taxon>
        <taxon>Beta</taxon>
    </lineage>
</organism>
<dbReference type="EMBL" id="KQ102445">
    <property type="protein sequence ID" value="KMS93467.1"/>
    <property type="molecule type" value="Genomic_DNA"/>
</dbReference>
<gene>
    <name evidence="1" type="ORF">BVRB_031190</name>
</gene>
<feature type="non-terminal residue" evidence="1">
    <location>
        <position position="127"/>
    </location>
</feature>
<evidence type="ECO:0000313" key="1">
    <source>
        <dbReference type="EMBL" id="KMS93467.1"/>
    </source>
</evidence>
<keyword evidence="2" id="KW-1185">Reference proteome</keyword>
<protein>
    <submittedName>
        <fullName evidence="1">Uncharacterized protein</fullName>
    </submittedName>
</protein>
<dbReference type="Proteomes" id="UP000035740">
    <property type="component" value="Unassembled WGS sequence"/>
</dbReference>